<dbReference type="InterPro" id="IPR011008">
    <property type="entry name" value="Dimeric_a/b-barrel"/>
</dbReference>
<dbReference type="EMBL" id="FNDJ01000003">
    <property type="protein sequence ID" value="SDH79521.1"/>
    <property type="molecule type" value="Genomic_DNA"/>
</dbReference>
<protein>
    <submittedName>
        <fullName evidence="2">Quinol monooxygenase YgiN</fullName>
    </submittedName>
</protein>
<dbReference type="Pfam" id="PF03992">
    <property type="entry name" value="ABM"/>
    <property type="match status" value="1"/>
</dbReference>
<evidence type="ECO:0000313" key="2">
    <source>
        <dbReference type="EMBL" id="SDH79521.1"/>
    </source>
</evidence>
<reference evidence="2 3" key="1">
    <citation type="submission" date="2016-10" db="EMBL/GenBank/DDBJ databases">
        <authorList>
            <person name="de Groot N.N."/>
        </authorList>
    </citation>
    <scope>NUCLEOTIDE SEQUENCE [LARGE SCALE GENOMIC DNA]</scope>
    <source>
        <strain evidence="2 3">CGMCC 4.6533</strain>
    </source>
</reference>
<dbReference type="AlphaFoldDB" id="A0A1G8FBJ0"/>
<organism evidence="2 3">
    <name type="scientific">Nonomuraea jiangxiensis</name>
    <dbReference type="NCBI Taxonomy" id="633440"/>
    <lineage>
        <taxon>Bacteria</taxon>
        <taxon>Bacillati</taxon>
        <taxon>Actinomycetota</taxon>
        <taxon>Actinomycetes</taxon>
        <taxon>Streptosporangiales</taxon>
        <taxon>Streptosporangiaceae</taxon>
        <taxon>Nonomuraea</taxon>
    </lineage>
</organism>
<dbReference type="PROSITE" id="PS51725">
    <property type="entry name" value="ABM"/>
    <property type="match status" value="1"/>
</dbReference>
<evidence type="ECO:0000313" key="3">
    <source>
        <dbReference type="Proteomes" id="UP000199202"/>
    </source>
</evidence>
<dbReference type="Proteomes" id="UP000199202">
    <property type="component" value="Unassembled WGS sequence"/>
</dbReference>
<dbReference type="PANTHER" id="PTHR33336:SF15">
    <property type="entry name" value="ABM DOMAIN-CONTAINING PROTEIN"/>
    <property type="match status" value="1"/>
</dbReference>
<dbReference type="RefSeq" id="WP_090930184.1">
    <property type="nucleotide sequence ID" value="NZ_FNDJ01000003.1"/>
</dbReference>
<dbReference type="OrthoDB" id="3695636at2"/>
<dbReference type="STRING" id="633440.SAMN05421869_103268"/>
<dbReference type="InterPro" id="IPR007138">
    <property type="entry name" value="ABM_dom"/>
</dbReference>
<keyword evidence="3" id="KW-1185">Reference proteome</keyword>
<evidence type="ECO:0000259" key="1">
    <source>
        <dbReference type="PROSITE" id="PS51725"/>
    </source>
</evidence>
<gene>
    <name evidence="2" type="ORF">SAMN05421869_103268</name>
</gene>
<accession>A0A1G8FBJ0</accession>
<keyword evidence="2" id="KW-0560">Oxidoreductase</keyword>
<dbReference type="Gene3D" id="3.30.70.100">
    <property type="match status" value="1"/>
</dbReference>
<proteinExistence type="predicted"/>
<feature type="domain" description="ABM" evidence="1">
    <location>
        <begin position="2"/>
        <end position="96"/>
    </location>
</feature>
<dbReference type="PANTHER" id="PTHR33336">
    <property type="entry name" value="QUINOL MONOOXYGENASE YGIN-RELATED"/>
    <property type="match status" value="1"/>
</dbReference>
<dbReference type="SUPFAM" id="SSF54909">
    <property type="entry name" value="Dimeric alpha+beta barrel"/>
    <property type="match status" value="1"/>
</dbReference>
<sequence length="102" mass="11719">MFGLMVRFTCKDEDSAAAFDTLVGETIEAIRRHEPGTIVYASHRVDGQPLQRIFYELYRDRDAFDAHEQTKHTRRFLAAREELLASVEVDWLELQSGKGTTS</sequence>
<name>A0A1G8FBJ0_9ACTN</name>
<keyword evidence="2" id="KW-0503">Monooxygenase</keyword>
<dbReference type="InterPro" id="IPR050744">
    <property type="entry name" value="AI-2_Isomerase_LsrG"/>
</dbReference>
<dbReference type="GO" id="GO:0004497">
    <property type="term" value="F:monooxygenase activity"/>
    <property type="evidence" value="ECO:0007669"/>
    <property type="project" value="UniProtKB-KW"/>
</dbReference>